<dbReference type="RefSeq" id="WP_191707865.1">
    <property type="nucleotide sequence ID" value="NZ_JACSQA010000018.1"/>
</dbReference>
<gene>
    <name evidence="2" type="ORF">H9636_12265</name>
</gene>
<keyword evidence="3" id="KW-1185">Reference proteome</keyword>
<feature type="domain" description="RNHCP" evidence="1">
    <location>
        <begin position="8"/>
        <end position="89"/>
    </location>
</feature>
<name>A0ABR8XDV4_9BACL</name>
<sequence>MGRKNENTSFQCENCGFLVKPLTNGSYRNHCPNCLYSKHLDIYPGDRESKCKGLMRPVELFYSGKKGYQIVHQCLKCNKVNRNKIAINTIQEDNIINFQQVLSKL</sequence>
<accession>A0ABR8XDV4</accession>
<protein>
    <submittedName>
        <fullName evidence="2">RNHCP domain-containing protein</fullName>
    </submittedName>
</protein>
<dbReference type="Proteomes" id="UP000640930">
    <property type="component" value="Unassembled WGS sequence"/>
</dbReference>
<proteinExistence type="predicted"/>
<dbReference type="EMBL" id="JACSQA010000018">
    <property type="protein sequence ID" value="MBD8027429.1"/>
    <property type="molecule type" value="Genomic_DNA"/>
</dbReference>
<dbReference type="Pfam" id="PF12647">
    <property type="entry name" value="RNHCP"/>
    <property type="match status" value="1"/>
</dbReference>
<comment type="caution">
    <text evidence="2">The sequence shown here is derived from an EMBL/GenBank/DDBJ whole genome shotgun (WGS) entry which is preliminary data.</text>
</comment>
<dbReference type="InterPro" id="IPR024439">
    <property type="entry name" value="RNHCP"/>
</dbReference>
<evidence type="ECO:0000313" key="3">
    <source>
        <dbReference type="Proteomes" id="UP000640930"/>
    </source>
</evidence>
<evidence type="ECO:0000259" key="1">
    <source>
        <dbReference type="Pfam" id="PF12647"/>
    </source>
</evidence>
<organism evidence="2 3">
    <name type="scientific">Ureibacillus galli</name>
    <dbReference type="NCBI Taxonomy" id="2762222"/>
    <lineage>
        <taxon>Bacteria</taxon>
        <taxon>Bacillati</taxon>
        <taxon>Bacillota</taxon>
        <taxon>Bacilli</taxon>
        <taxon>Bacillales</taxon>
        <taxon>Caryophanaceae</taxon>
        <taxon>Ureibacillus</taxon>
    </lineage>
</organism>
<evidence type="ECO:0000313" key="2">
    <source>
        <dbReference type="EMBL" id="MBD8027429.1"/>
    </source>
</evidence>
<reference evidence="2 3" key="1">
    <citation type="submission" date="2020-08" db="EMBL/GenBank/DDBJ databases">
        <title>A Genomic Blueprint of the Chicken Gut Microbiome.</title>
        <authorList>
            <person name="Gilroy R."/>
            <person name="Ravi A."/>
            <person name="Getino M."/>
            <person name="Pursley I."/>
            <person name="Horton D.L."/>
            <person name="Alikhan N.-F."/>
            <person name="Baker D."/>
            <person name="Gharbi K."/>
            <person name="Hall N."/>
            <person name="Watson M."/>
            <person name="Adriaenssens E.M."/>
            <person name="Foster-Nyarko E."/>
            <person name="Jarju S."/>
            <person name="Secka A."/>
            <person name="Antonio M."/>
            <person name="Oren A."/>
            <person name="Chaudhuri R."/>
            <person name="La Ragione R.M."/>
            <person name="Hildebrand F."/>
            <person name="Pallen M.J."/>
        </authorList>
    </citation>
    <scope>NUCLEOTIDE SEQUENCE [LARGE SCALE GENOMIC DNA]</scope>
    <source>
        <strain evidence="2 3">Re31</strain>
    </source>
</reference>